<evidence type="ECO:0000313" key="2">
    <source>
        <dbReference type="EMBL" id="GAA0728186.1"/>
    </source>
</evidence>
<feature type="transmembrane region" description="Helical" evidence="1">
    <location>
        <begin position="52"/>
        <end position="71"/>
    </location>
</feature>
<proteinExistence type="predicted"/>
<dbReference type="RefSeq" id="WP_343913745.1">
    <property type="nucleotide sequence ID" value="NZ_BAAAGE010000003.1"/>
</dbReference>
<keyword evidence="1" id="KW-0472">Membrane</keyword>
<feature type="transmembrane region" description="Helical" evidence="1">
    <location>
        <begin position="78"/>
        <end position="98"/>
    </location>
</feature>
<gene>
    <name evidence="2" type="ORF">GCM10009430_37090</name>
</gene>
<evidence type="ECO:0000256" key="1">
    <source>
        <dbReference type="SAM" id="Phobius"/>
    </source>
</evidence>
<sequence length="111" mass="12641">MKKSIVSILVALVGFFFAYKYHVKMHEIQHSIISGKQIRFIFIDDLVSFTRLFKMVTVSLSLLSIYLGVIATLKKHKIGIIGILLAIVLCISAFIPFWKYFSENITISINS</sequence>
<protein>
    <submittedName>
        <fullName evidence="2">Uncharacterized protein</fullName>
    </submittedName>
</protein>
<accession>A0ABP3UEV2</accession>
<dbReference type="Proteomes" id="UP001501758">
    <property type="component" value="Unassembled WGS sequence"/>
</dbReference>
<keyword evidence="1" id="KW-1133">Transmembrane helix</keyword>
<dbReference type="EMBL" id="BAAAGE010000003">
    <property type="protein sequence ID" value="GAA0728186.1"/>
    <property type="molecule type" value="Genomic_DNA"/>
</dbReference>
<evidence type="ECO:0000313" key="3">
    <source>
        <dbReference type="Proteomes" id="UP001501758"/>
    </source>
</evidence>
<comment type="caution">
    <text evidence="2">The sequence shown here is derived from an EMBL/GenBank/DDBJ whole genome shotgun (WGS) entry which is preliminary data.</text>
</comment>
<name>A0ABP3UEV2_9FLAO</name>
<organism evidence="2 3">
    <name type="scientific">Aquimarina litoralis</name>
    <dbReference type="NCBI Taxonomy" id="584605"/>
    <lineage>
        <taxon>Bacteria</taxon>
        <taxon>Pseudomonadati</taxon>
        <taxon>Bacteroidota</taxon>
        <taxon>Flavobacteriia</taxon>
        <taxon>Flavobacteriales</taxon>
        <taxon>Flavobacteriaceae</taxon>
        <taxon>Aquimarina</taxon>
    </lineage>
</organism>
<reference evidence="3" key="1">
    <citation type="journal article" date="2019" name="Int. J. Syst. Evol. Microbiol.">
        <title>The Global Catalogue of Microorganisms (GCM) 10K type strain sequencing project: providing services to taxonomists for standard genome sequencing and annotation.</title>
        <authorList>
            <consortium name="The Broad Institute Genomics Platform"/>
            <consortium name="The Broad Institute Genome Sequencing Center for Infectious Disease"/>
            <person name="Wu L."/>
            <person name="Ma J."/>
        </authorList>
    </citation>
    <scope>NUCLEOTIDE SEQUENCE [LARGE SCALE GENOMIC DNA]</scope>
    <source>
        <strain evidence="3">JCM 15974</strain>
    </source>
</reference>
<keyword evidence="1" id="KW-0812">Transmembrane</keyword>
<keyword evidence="3" id="KW-1185">Reference proteome</keyword>